<evidence type="ECO:0000256" key="2">
    <source>
        <dbReference type="ARBA" id="ARBA00022989"/>
    </source>
</evidence>
<dbReference type="CDD" id="cd19411">
    <property type="entry name" value="MCP2201-like_sensor"/>
    <property type="match status" value="1"/>
</dbReference>
<gene>
    <name evidence="9" type="ORF">SAMN05443668_1233</name>
</gene>
<dbReference type="PANTHER" id="PTHR32089">
    <property type="entry name" value="METHYL-ACCEPTING CHEMOTAXIS PROTEIN MCPB"/>
    <property type="match status" value="1"/>
</dbReference>
<reference evidence="9 10" key="1">
    <citation type="submission" date="2016-11" db="EMBL/GenBank/DDBJ databases">
        <authorList>
            <person name="Jaros S."/>
            <person name="Januszkiewicz K."/>
            <person name="Wedrychowicz H."/>
        </authorList>
    </citation>
    <scope>NUCLEOTIDE SEQUENCE [LARGE SCALE GENOMIC DNA]</scope>
    <source>
        <strain evidence="9 10">DSM 46144</strain>
    </source>
</reference>
<dbReference type="PRINTS" id="PR00260">
    <property type="entry name" value="CHEMTRNSDUCR"/>
</dbReference>
<dbReference type="SMART" id="SM00304">
    <property type="entry name" value="HAMP"/>
    <property type="match status" value="1"/>
</dbReference>
<dbReference type="Gene3D" id="1.10.287.950">
    <property type="entry name" value="Methyl-accepting chemotaxis protein"/>
    <property type="match status" value="1"/>
</dbReference>
<name>A0A1M7RM14_9ACTN</name>
<dbReference type="Pfam" id="PF00672">
    <property type="entry name" value="HAMP"/>
    <property type="match status" value="1"/>
</dbReference>
<evidence type="ECO:0000256" key="3">
    <source>
        <dbReference type="ARBA" id="ARBA00023224"/>
    </source>
</evidence>
<dbReference type="InterPro" id="IPR047347">
    <property type="entry name" value="YvaQ-like_sensor"/>
</dbReference>
<dbReference type="InterPro" id="IPR024478">
    <property type="entry name" value="HlyB_4HB_MCP"/>
</dbReference>
<protein>
    <submittedName>
        <fullName evidence="9">Methyl-accepting chemotaxis protein</fullName>
    </submittedName>
</protein>
<feature type="transmembrane region" description="Helical" evidence="6">
    <location>
        <begin position="193"/>
        <end position="215"/>
    </location>
</feature>
<keyword evidence="2 6" id="KW-1133">Transmembrane helix</keyword>
<dbReference type="PROSITE" id="PS50111">
    <property type="entry name" value="CHEMOTAXIS_TRANSDUC_2"/>
    <property type="match status" value="1"/>
</dbReference>
<dbReference type="GO" id="GO:0006935">
    <property type="term" value="P:chemotaxis"/>
    <property type="evidence" value="ECO:0007669"/>
    <property type="project" value="InterPro"/>
</dbReference>
<evidence type="ECO:0000259" key="7">
    <source>
        <dbReference type="PROSITE" id="PS50111"/>
    </source>
</evidence>
<dbReference type="Proteomes" id="UP000184440">
    <property type="component" value="Unassembled WGS sequence"/>
</dbReference>
<feature type="transmembrane region" description="Helical" evidence="6">
    <location>
        <begin position="12"/>
        <end position="32"/>
    </location>
</feature>
<feature type="domain" description="HAMP" evidence="8">
    <location>
        <begin position="217"/>
        <end position="269"/>
    </location>
</feature>
<dbReference type="STRING" id="134849.SAMN05443668_1233"/>
<keyword evidence="3 5" id="KW-0807">Transducer</keyword>
<dbReference type="RefSeq" id="WP_073265148.1">
    <property type="nucleotide sequence ID" value="NZ_FRCS01000023.1"/>
</dbReference>
<evidence type="ECO:0000313" key="10">
    <source>
        <dbReference type="Proteomes" id="UP000184440"/>
    </source>
</evidence>
<evidence type="ECO:0000256" key="6">
    <source>
        <dbReference type="SAM" id="Phobius"/>
    </source>
</evidence>
<keyword evidence="1 6" id="KW-0812">Transmembrane</keyword>
<dbReference type="EMBL" id="FRCS01000023">
    <property type="protein sequence ID" value="SHN47357.1"/>
    <property type="molecule type" value="Genomic_DNA"/>
</dbReference>
<evidence type="ECO:0000259" key="8">
    <source>
        <dbReference type="PROSITE" id="PS50885"/>
    </source>
</evidence>
<dbReference type="CDD" id="cd06225">
    <property type="entry name" value="HAMP"/>
    <property type="match status" value="1"/>
</dbReference>
<evidence type="ECO:0000313" key="9">
    <source>
        <dbReference type="EMBL" id="SHN47357.1"/>
    </source>
</evidence>
<dbReference type="Pfam" id="PF12729">
    <property type="entry name" value="4HB_MCP_1"/>
    <property type="match status" value="1"/>
</dbReference>
<comment type="similarity">
    <text evidence="4">Belongs to the methyl-accepting chemotaxis (MCP) protein family.</text>
</comment>
<dbReference type="InterPro" id="IPR004090">
    <property type="entry name" value="Chemotax_Me-accpt_rcpt"/>
</dbReference>
<evidence type="ECO:0000256" key="1">
    <source>
        <dbReference type="ARBA" id="ARBA00022692"/>
    </source>
</evidence>
<organism evidence="9 10">
    <name type="scientific">Cryptosporangium aurantiacum</name>
    <dbReference type="NCBI Taxonomy" id="134849"/>
    <lineage>
        <taxon>Bacteria</taxon>
        <taxon>Bacillati</taxon>
        <taxon>Actinomycetota</taxon>
        <taxon>Actinomycetes</taxon>
        <taxon>Cryptosporangiales</taxon>
        <taxon>Cryptosporangiaceae</taxon>
        <taxon>Cryptosporangium</taxon>
    </lineage>
</organism>
<dbReference type="AlphaFoldDB" id="A0A1M7RM14"/>
<evidence type="ECO:0000256" key="5">
    <source>
        <dbReference type="PROSITE-ProRule" id="PRU00284"/>
    </source>
</evidence>
<proteinExistence type="inferred from homology"/>
<sequence length="532" mass="55474">MKLANLTIGRRLGVGFLVVVLCMVGLVAVGGVQVNRISDRLTVINDVNAVKQSYAVDFRGSVHDRAIAVRDLVLATTSAEVQTEVDTIAGLTDDYDEAASKMADIFADESKVNSDEKSALADIETVQAATLPMIEQMISLRQAGNVAGALKVLTDQAKASFVEWLRVINVFIDLEASMNQDVTSETRDIADGFFTVMLALCVVAVLLAIAVAWWVTRSITRPLDEAGTVLRAVAQGDLTRRLDVASNDEVGQMGRSMNTALAAIGGVMAEFDRSAGRLAGASARIGELSATIATDAVESSSQADVVSAAADEVSRNVQVVATGAGEMGTSIREISHNANEAATVGAQAVTAVETTTATISRLGESSREIGDVVKTITSIAEQTNLLALNATIEAARAGESGKGFAVVANEVKELAQETARATEDISRRVEAIQNDTGSAVAAIGDVTRVITQINDYQTTIASAVEEQTATTTEMNRSVAEAASGSTRIAASIGGVAEASRATTASVAQSQDAARELADVSSQLQGLIAGFRF</sequence>
<dbReference type="SMART" id="SM00283">
    <property type="entry name" value="MA"/>
    <property type="match status" value="1"/>
</dbReference>
<dbReference type="SUPFAM" id="SSF58104">
    <property type="entry name" value="Methyl-accepting chemotaxis protein (MCP) signaling domain"/>
    <property type="match status" value="1"/>
</dbReference>
<dbReference type="InterPro" id="IPR003660">
    <property type="entry name" value="HAMP_dom"/>
</dbReference>
<evidence type="ECO:0000256" key="4">
    <source>
        <dbReference type="ARBA" id="ARBA00029447"/>
    </source>
</evidence>
<dbReference type="GO" id="GO:0007165">
    <property type="term" value="P:signal transduction"/>
    <property type="evidence" value="ECO:0007669"/>
    <property type="project" value="UniProtKB-KW"/>
</dbReference>
<feature type="domain" description="Methyl-accepting transducer" evidence="7">
    <location>
        <begin position="274"/>
        <end position="520"/>
    </location>
</feature>
<dbReference type="PANTHER" id="PTHR32089:SF112">
    <property type="entry name" value="LYSOZYME-LIKE PROTEIN-RELATED"/>
    <property type="match status" value="1"/>
</dbReference>
<dbReference type="GO" id="GO:0016020">
    <property type="term" value="C:membrane"/>
    <property type="evidence" value="ECO:0007669"/>
    <property type="project" value="InterPro"/>
</dbReference>
<dbReference type="Pfam" id="PF00015">
    <property type="entry name" value="MCPsignal"/>
    <property type="match status" value="1"/>
</dbReference>
<dbReference type="InterPro" id="IPR004089">
    <property type="entry name" value="MCPsignal_dom"/>
</dbReference>
<keyword evidence="10" id="KW-1185">Reference proteome</keyword>
<dbReference type="GO" id="GO:0004888">
    <property type="term" value="F:transmembrane signaling receptor activity"/>
    <property type="evidence" value="ECO:0007669"/>
    <property type="project" value="InterPro"/>
</dbReference>
<dbReference type="PROSITE" id="PS50885">
    <property type="entry name" value="HAMP"/>
    <property type="match status" value="1"/>
</dbReference>
<accession>A0A1M7RM14</accession>
<keyword evidence="6" id="KW-0472">Membrane</keyword>